<dbReference type="AlphaFoldDB" id="A0A3E1NQL8"/>
<comment type="similarity">
    <text evidence="2">Belongs to the peptidase S54 family.</text>
</comment>
<evidence type="ECO:0000256" key="2">
    <source>
        <dbReference type="ARBA" id="ARBA00009045"/>
    </source>
</evidence>
<feature type="domain" description="Peptidase S54 rhomboid" evidence="8">
    <location>
        <begin position="56"/>
        <end position="241"/>
    </location>
</feature>
<dbReference type="InterPro" id="IPR035952">
    <property type="entry name" value="Rhomboid-like_sf"/>
</dbReference>
<evidence type="ECO:0000313" key="10">
    <source>
        <dbReference type="Proteomes" id="UP000261284"/>
    </source>
</evidence>
<dbReference type="GO" id="GO:0016020">
    <property type="term" value="C:membrane"/>
    <property type="evidence" value="ECO:0007669"/>
    <property type="project" value="UniProtKB-SubCell"/>
</dbReference>
<dbReference type="PANTHER" id="PTHR43731:SF14">
    <property type="entry name" value="PRESENILIN-ASSOCIATED RHOMBOID-LIKE PROTEIN, MITOCHONDRIAL"/>
    <property type="match status" value="1"/>
</dbReference>
<name>A0A3E1NQL8_9BACT</name>
<dbReference type="PANTHER" id="PTHR43731">
    <property type="entry name" value="RHOMBOID PROTEASE"/>
    <property type="match status" value="1"/>
</dbReference>
<evidence type="ECO:0000313" key="9">
    <source>
        <dbReference type="EMBL" id="RFM30222.1"/>
    </source>
</evidence>
<evidence type="ECO:0000256" key="3">
    <source>
        <dbReference type="ARBA" id="ARBA00022692"/>
    </source>
</evidence>
<reference evidence="9 10" key="1">
    <citation type="submission" date="2018-08" db="EMBL/GenBank/DDBJ databases">
        <title>Chitinophagaceae sp. K23C18032701, a novel bacterium isolated from forest soil.</title>
        <authorList>
            <person name="Wang C."/>
        </authorList>
    </citation>
    <scope>NUCLEOTIDE SEQUENCE [LARGE SCALE GENOMIC DNA]</scope>
    <source>
        <strain evidence="9 10">K23C18032701</strain>
    </source>
</reference>
<keyword evidence="5 7" id="KW-1133">Transmembrane helix</keyword>
<dbReference type="SMART" id="SM01160">
    <property type="entry name" value="DUF1751"/>
    <property type="match status" value="1"/>
</dbReference>
<comment type="subcellular location">
    <subcellularLocation>
        <location evidence="1">Membrane</location>
        <topology evidence="1">Multi-pass membrane protein</topology>
    </subcellularLocation>
</comment>
<evidence type="ECO:0000256" key="6">
    <source>
        <dbReference type="ARBA" id="ARBA00023136"/>
    </source>
</evidence>
<keyword evidence="10" id="KW-1185">Reference proteome</keyword>
<protein>
    <submittedName>
        <fullName evidence="9">Rhomboid family intramembrane serine protease</fullName>
    </submittedName>
</protein>
<keyword evidence="9" id="KW-0645">Protease</keyword>
<keyword evidence="6 7" id="KW-0472">Membrane</keyword>
<feature type="transmembrane region" description="Helical" evidence="7">
    <location>
        <begin position="223"/>
        <end position="242"/>
    </location>
</feature>
<accession>A0A3E1NQL8</accession>
<dbReference type="InterPro" id="IPR022764">
    <property type="entry name" value="Peptidase_S54_rhomboid_dom"/>
</dbReference>
<dbReference type="EMBL" id="QTJU01000001">
    <property type="protein sequence ID" value="RFM30222.1"/>
    <property type="molecule type" value="Genomic_DNA"/>
</dbReference>
<keyword evidence="4" id="KW-0378">Hydrolase</keyword>
<comment type="caution">
    <text evidence="9">The sequence shown here is derived from an EMBL/GenBank/DDBJ whole genome shotgun (WGS) entry which is preliminary data.</text>
</comment>
<dbReference type="SUPFAM" id="SSF144091">
    <property type="entry name" value="Rhomboid-like"/>
    <property type="match status" value="1"/>
</dbReference>
<evidence type="ECO:0000256" key="7">
    <source>
        <dbReference type="SAM" id="Phobius"/>
    </source>
</evidence>
<dbReference type="Proteomes" id="UP000261284">
    <property type="component" value="Unassembled WGS sequence"/>
</dbReference>
<gene>
    <name evidence="9" type="ORF">DXN05_04425</name>
</gene>
<dbReference type="GO" id="GO:0004252">
    <property type="term" value="F:serine-type endopeptidase activity"/>
    <property type="evidence" value="ECO:0007669"/>
    <property type="project" value="InterPro"/>
</dbReference>
<evidence type="ECO:0000256" key="4">
    <source>
        <dbReference type="ARBA" id="ARBA00022801"/>
    </source>
</evidence>
<dbReference type="GO" id="GO:0006508">
    <property type="term" value="P:proteolysis"/>
    <property type="evidence" value="ECO:0007669"/>
    <property type="project" value="UniProtKB-KW"/>
</dbReference>
<dbReference type="InterPro" id="IPR050925">
    <property type="entry name" value="Rhomboid_protease_S54"/>
</dbReference>
<keyword evidence="3 7" id="KW-0812">Transmembrane</keyword>
<sequence length="251" mass="28724">MTDFRPGGFQMLPPVIKNILIINVMVFAIQWFTVRQGNPVMSNLFALHTYQSPLFKPWQFISYMFLHDTSSIWHLAFNMLALWVFGATLEDMWGPRRFALFYLACGLGAAFCHMLVLYFENNIMINEFNILQSANGDMNQYYYFMKHYGVTESPGESLAIRLNTPTIGASGAVFGCLAAFGYLFPNRYLMVYFFIPLKVKWLVLIYIGSELLATARASAGDNVAHIAHLGGALVGFLLVYYWNKTNRRTFY</sequence>
<organism evidence="9 10">
    <name type="scientific">Deminuibacter soli</name>
    <dbReference type="NCBI Taxonomy" id="2291815"/>
    <lineage>
        <taxon>Bacteria</taxon>
        <taxon>Pseudomonadati</taxon>
        <taxon>Bacteroidota</taxon>
        <taxon>Chitinophagia</taxon>
        <taxon>Chitinophagales</taxon>
        <taxon>Chitinophagaceae</taxon>
        <taxon>Deminuibacter</taxon>
    </lineage>
</organism>
<feature type="transmembrane region" description="Helical" evidence="7">
    <location>
        <begin position="167"/>
        <end position="184"/>
    </location>
</feature>
<evidence type="ECO:0000256" key="5">
    <source>
        <dbReference type="ARBA" id="ARBA00022989"/>
    </source>
</evidence>
<feature type="transmembrane region" description="Helical" evidence="7">
    <location>
        <begin position="101"/>
        <end position="119"/>
    </location>
</feature>
<feature type="transmembrane region" description="Helical" evidence="7">
    <location>
        <begin position="15"/>
        <end position="34"/>
    </location>
</feature>
<feature type="transmembrane region" description="Helical" evidence="7">
    <location>
        <begin position="191"/>
        <end position="208"/>
    </location>
</feature>
<evidence type="ECO:0000256" key="1">
    <source>
        <dbReference type="ARBA" id="ARBA00004141"/>
    </source>
</evidence>
<dbReference type="Pfam" id="PF01694">
    <property type="entry name" value="Rhomboid"/>
    <property type="match status" value="1"/>
</dbReference>
<proteinExistence type="inferred from homology"/>
<dbReference type="Gene3D" id="1.20.1540.10">
    <property type="entry name" value="Rhomboid-like"/>
    <property type="match status" value="1"/>
</dbReference>
<evidence type="ECO:0000259" key="8">
    <source>
        <dbReference type="Pfam" id="PF01694"/>
    </source>
</evidence>
<feature type="transmembrane region" description="Helical" evidence="7">
    <location>
        <begin position="72"/>
        <end position="89"/>
    </location>
</feature>